<accession>A0A318JAI5</accession>
<dbReference type="CDD" id="cd05233">
    <property type="entry name" value="SDR_c"/>
    <property type="match status" value="1"/>
</dbReference>
<dbReference type="OrthoDB" id="9803333at2"/>
<sequence length="255" mass="26845">MSATSNAFNEQTILITGGSSGIGLASAQAFIHAGAKRVYITGRSQVRLDQAREILGNKVIAIKADVASISDLQTLHDKIAQQGDKIDVLFANAGIAIHNQFGNTTANEFATTFDTNVKGLFFTVQSLLPLMKPASAIVLNASIAASKGMPNLSLYNASKAAVRSFARSWANDLKDRQIRVNTISPGVTRTPIMENGLGMKEEDIANFSAYLADAAPAGRMGQPEEIAAAVLFLASKAASYVNGVELCADGGLIQV</sequence>
<evidence type="ECO:0000256" key="1">
    <source>
        <dbReference type="ARBA" id="ARBA00006484"/>
    </source>
</evidence>
<evidence type="ECO:0000256" key="2">
    <source>
        <dbReference type="ARBA" id="ARBA00022857"/>
    </source>
</evidence>
<dbReference type="RefSeq" id="WP_110254592.1">
    <property type="nucleotide sequence ID" value="NZ_QJKB01000002.1"/>
</dbReference>
<feature type="domain" description="Ketoreductase" evidence="4">
    <location>
        <begin position="11"/>
        <end position="202"/>
    </location>
</feature>
<comment type="caution">
    <text evidence="5">The sequence shown here is derived from an EMBL/GenBank/DDBJ whole genome shotgun (WGS) entry which is preliminary data.</text>
</comment>
<dbReference type="Pfam" id="PF13561">
    <property type="entry name" value="adh_short_C2"/>
    <property type="match status" value="1"/>
</dbReference>
<dbReference type="PRINTS" id="PR00080">
    <property type="entry name" value="SDRFAMILY"/>
</dbReference>
<evidence type="ECO:0000256" key="3">
    <source>
        <dbReference type="ARBA" id="ARBA00023002"/>
    </source>
</evidence>
<evidence type="ECO:0000313" key="5">
    <source>
        <dbReference type="EMBL" id="PXX45128.1"/>
    </source>
</evidence>
<keyword evidence="2" id="KW-0521">NADP</keyword>
<dbReference type="Gene3D" id="3.40.50.720">
    <property type="entry name" value="NAD(P)-binding Rossmann-like Domain"/>
    <property type="match status" value="1"/>
</dbReference>
<dbReference type="InterPro" id="IPR052178">
    <property type="entry name" value="Sec_Metab_Biosynth_SDR"/>
</dbReference>
<dbReference type="SMART" id="SM00822">
    <property type="entry name" value="PKS_KR"/>
    <property type="match status" value="1"/>
</dbReference>
<dbReference type="FunFam" id="3.40.50.720:FF:000084">
    <property type="entry name" value="Short-chain dehydrogenase reductase"/>
    <property type="match status" value="1"/>
</dbReference>
<dbReference type="PROSITE" id="PS00061">
    <property type="entry name" value="ADH_SHORT"/>
    <property type="match status" value="1"/>
</dbReference>
<dbReference type="AlphaFoldDB" id="A0A318JAI5"/>
<name>A0A318JAI5_9BURK</name>
<dbReference type="SUPFAM" id="SSF51735">
    <property type="entry name" value="NAD(P)-binding Rossmann-fold domains"/>
    <property type="match status" value="1"/>
</dbReference>
<dbReference type="PANTHER" id="PTHR43618:SF8">
    <property type="entry name" value="7ALPHA-HYDROXYSTEROID DEHYDROGENASE"/>
    <property type="match status" value="1"/>
</dbReference>
<proteinExistence type="inferred from homology"/>
<comment type="similarity">
    <text evidence="1">Belongs to the short-chain dehydrogenases/reductases (SDR) family.</text>
</comment>
<dbReference type="InterPro" id="IPR002347">
    <property type="entry name" value="SDR_fam"/>
</dbReference>
<evidence type="ECO:0000259" key="4">
    <source>
        <dbReference type="SMART" id="SM00822"/>
    </source>
</evidence>
<organism evidence="5 6">
    <name type="scientific">Undibacterium pigrum</name>
    <dbReference type="NCBI Taxonomy" id="401470"/>
    <lineage>
        <taxon>Bacteria</taxon>
        <taxon>Pseudomonadati</taxon>
        <taxon>Pseudomonadota</taxon>
        <taxon>Betaproteobacteria</taxon>
        <taxon>Burkholderiales</taxon>
        <taxon>Oxalobacteraceae</taxon>
        <taxon>Undibacterium</taxon>
    </lineage>
</organism>
<gene>
    <name evidence="5" type="ORF">DFR42_102341</name>
</gene>
<keyword evidence="6" id="KW-1185">Reference proteome</keyword>
<evidence type="ECO:0000313" key="6">
    <source>
        <dbReference type="Proteomes" id="UP000247792"/>
    </source>
</evidence>
<reference evidence="5 6" key="1">
    <citation type="submission" date="2018-05" db="EMBL/GenBank/DDBJ databases">
        <title>Genomic Encyclopedia of Type Strains, Phase IV (KMG-IV): sequencing the most valuable type-strain genomes for metagenomic binning, comparative biology and taxonomic classification.</title>
        <authorList>
            <person name="Goeker M."/>
        </authorList>
    </citation>
    <scope>NUCLEOTIDE SEQUENCE [LARGE SCALE GENOMIC DNA]</scope>
    <source>
        <strain evidence="5 6">DSM 19792</strain>
    </source>
</reference>
<dbReference type="GO" id="GO:0016491">
    <property type="term" value="F:oxidoreductase activity"/>
    <property type="evidence" value="ECO:0007669"/>
    <property type="project" value="UniProtKB-KW"/>
</dbReference>
<dbReference type="InterPro" id="IPR057326">
    <property type="entry name" value="KR_dom"/>
</dbReference>
<dbReference type="PANTHER" id="PTHR43618">
    <property type="entry name" value="7-ALPHA-HYDROXYSTEROID DEHYDROGENASE"/>
    <property type="match status" value="1"/>
</dbReference>
<keyword evidence="3" id="KW-0560">Oxidoreductase</keyword>
<dbReference type="Proteomes" id="UP000247792">
    <property type="component" value="Unassembled WGS sequence"/>
</dbReference>
<dbReference type="PRINTS" id="PR00081">
    <property type="entry name" value="GDHRDH"/>
</dbReference>
<protein>
    <submittedName>
        <fullName evidence="5">NAD(P)-dependent dehydrogenase (Short-subunit alcohol dehydrogenase family)</fullName>
    </submittedName>
</protein>
<dbReference type="EMBL" id="QJKB01000002">
    <property type="protein sequence ID" value="PXX45128.1"/>
    <property type="molecule type" value="Genomic_DNA"/>
</dbReference>
<dbReference type="InterPro" id="IPR020904">
    <property type="entry name" value="Sc_DH/Rdtase_CS"/>
</dbReference>
<dbReference type="InterPro" id="IPR036291">
    <property type="entry name" value="NAD(P)-bd_dom_sf"/>
</dbReference>